<protein>
    <recommendedName>
        <fullName evidence="3">Autophagy-related protein 29</fullName>
    </recommendedName>
</protein>
<reference evidence="10" key="1">
    <citation type="submission" date="2020-01" db="EMBL/GenBank/DDBJ databases">
        <authorList>
            <consortium name="DOE Joint Genome Institute"/>
            <person name="Haridas S."/>
            <person name="Albert R."/>
            <person name="Binder M."/>
            <person name="Bloem J."/>
            <person name="Labutti K."/>
            <person name="Salamov A."/>
            <person name="Andreopoulos B."/>
            <person name="Baker S.E."/>
            <person name="Barry K."/>
            <person name="Bills G."/>
            <person name="Bluhm B.H."/>
            <person name="Cannon C."/>
            <person name="Castanera R."/>
            <person name="Culley D.E."/>
            <person name="Daum C."/>
            <person name="Ezra D."/>
            <person name="Gonzalez J.B."/>
            <person name="Henrissat B."/>
            <person name="Kuo A."/>
            <person name="Liang C."/>
            <person name="Lipzen A."/>
            <person name="Lutzoni F."/>
            <person name="Magnuson J."/>
            <person name="Mondo S."/>
            <person name="Nolan M."/>
            <person name="Ohm R."/>
            <person name="Pangilinan J."/>
            <person name="Park H.-J."/>
            <person name="Ramirez L."/>
            <person name="Alfaro M."/>
            <person name="Sun H."/>
            <person name="Tritt A."/>
            <person name="Yoshinaga Y."/>
            <person name="Zwiers L.-H."/>
            <person name="Turgeon B.G."/>
            <person name="Goodwin S.B."/>
            <person name="Spatafora J.W."/>
            <person name="Crous P.W."/>
            <person name="Grigoriev I.V."/>
        </authorList>
    </citation>
    <scope>NUCLEOTIDE SEQUENCE</scope>
    <source>
        <strain evidence="10">CBS 342.82</strain>
    </source>
</reference>
<keyword evidence="6" id="KW-0072">Autophagy</keyword>
<dbReference type="InterPro" id="IPR040666">
    <property type="entry name" value="Atg29_N"/>
</dbReference>
<dbReference type="PANTHER" id="PTHR40012">
    <property type="entry name" value="AUTOPHAGY-RELATED PROTEIN 29"/>
    <property type="match status" value="1"/>
</dbReference>
<feature type="region of interest" description="Disordered" evidence="7">
    <location>
        <begin position="207"/>
        <end position="438"/>
    </location>
</feature>
<comment type="subcellular location">
    <subcellularLocation>
        <location evidence="1">Preautophagosomal structure</location>
    </subcellularLocation>
</comment>
<reference evidence="10" key="2">
    <citation type="submission" date="2020-04" db="EMBL/GenBank/DDBJ databases">
        <authorList>
            <consortium name="NCBI Genome Project"/>
        </authorList>
    </citation>
    <scope>NUCLEOTIDE SEQUENCE</scope>
    <source>
        <strain evidence="10">CBS 342.82</strain>
    </source>
</reference>
<sequence length="438" mass="46460">MDTDVSASEQHELEPRPVHYTVFIRLPFRRDGFEDPPIVNWDSNKDSALWKIIAKADSKELDWGDIASRFQVTLPFLLQQAAHLYDRHFEAMRGVVNRLSVIGPSSTTTSKAQVDGLHSGGSIGGGAAMQRTGSKGAEAKNVKSPTISIPQHTSAGDGSITVASPSTANPRSAAPTISRTPSSATVTQSKVFTTSVATAAQRALRGLSISGRRPPAVGLASGVHKDDRHDDELEHEGGSASDSEDDMPVLARSRYPHRPPLGKAAKKAGDDDSSDGDAEAEDDDNDSNGSYLPFAAPGSPREHPSATLRDLPQRTQNSSVQRPSTAKGKSRRDDEVSANTTESSASSMSRHFSSDGGLEPRPTKGPLSPQHRAQLASLSPRSRAQGSEGSPSMGSSFSDLDDISQSALDEAVLSNMRQGGSSMASRMSTLRDALGRRG</sequence>
<proteinExistence type="inferred from homology"/>
<dbReference type="Proteomes" id="UP000504637">
    <property type="component" value="Unplaced"/>
</dbReference>
<dbReference type="InterPro" id="IPR039362">
    <property type="entry name" value="ATG29_sf"/>
</dbReference>
<evidence type="ECO:0000313" key="9">
    <source>
        <dbReference type="Proteomes" id="UP000504637"/>
    </source>
</evidence>
<keyword evidence="4" id="KW-0813">Transport</keyword>
<dbReference type="PANTHER" id="PTHR40012:SF1">
    <property type="entry name" value="AUTOPHAGY-RELATED PROTEIN 29"/>
    <property type="match status" value="1"/>
</dbReference>
<feature type="compositionally biased region" description="Low complexity" evidence="7">
    <location>
        <begin position="386"/>
        <end position="398"/>
    </location>
</feature>
<evidence type="ECO:0000256" key="4">
    <source>
        <dbReference type="ARBA" id="ARBA00022448"/>
    </source>
</evidence>
<dbReference type="Pfam" id="PF18388">
    <property type="entry name" value="ATG29_N"/>
    <property type="match status" value="1"/>
</dbReference>
<evidence type="ECO:0000256" key="6">
    <source>
        <dbReference type="ARBA" id="ARBA00023006"/>
    </source>
</evidence>
<feature type="compositionally biased region" description="Polar residues" evidence="7">
    <location>
        <begin position="143"/>
        <end position="187"/>
    </location>
</feature>
<evidence type="ECO:0000256" key="2">
    <source>
        <dbReference type="ARBA" id="ARBA00010082"/>
    </source>
</evidence>
<comment type="similarity">
    <text evidence="2">Belongs to the ATG29 family.</text>
</comment>
<dbReference type="InterPro" id="IPR039113">
    <property type="entry name" value="ATG29"/>
</dbReference>
<evidence type="ECO:0000313" key="10">
    <source>
        <dbReference type="RefSeq" id="XP_033456178.1"/>
    </source>
</evidence>
<dbReference type="AlphaFoldDB" id="A0A6J3LWX8"/>
<reference evidence="10" key="3">
    <citation type="submission" date="2025-08" db="UniProtKB">
        <authorList>
            <consortium name="RefSeq"/>
        </authorList>
    </citation>
    <scope>IDENTIFICATION</scope>
    <source>
        <strain evidence="10">CBS 342.82</strain>
    </source>
</reference>
<feature type="compositionally biased region" description="Basic and acidic residues" evidence="7">
    <location>
        <begin position="223"/>
        <end position="237"/>
    </location>
</feature>
<dbReference type="OrthoDB" id="21072at2759"/>
<organism evidence="10">
    <name type="scientific">Dissoconium aciculare CBS 342.82</name>
    <dbReference type="NCBI Taxonomy" id="1314786"/>
    <lineage>
        <taxon>Eukaryota</taxon>
        <taxon>Fungi</taxon>
        <taxon>Dikarya</taxon>
        <taxon>Ascomycota</taxon>
        <taxon>Pezizomycotina</taxon>
        <taxon>Dothideomycetes</taxon>
        <taxon>Dothideomycetidae</taxon>
        <taxon>Mycosphaerellales</taxon>
        <taxon>Dissoconiaceae</taxon>
        <taxon>Dissoconium</taxon>
    </lineage>
</organism>
<feature type="compositionally biased region" description="Polar residues" evidence="7">
    <location>
        <begin position="313"/>
        <end position="324"/>
    </location>
</feature>
<dbReference type="RefSeq" id="XP_033456178.1">
    <property type="nucleotide sequence ID" value="XM_033603436.1"/>
</dbReference>
<keyword evidence="5" id="KW-0653">Protein transport</keyword>
<feature type="compositionally biased region" description="Polar residues" evidence="7">
    <location>
        <begin position="376"/>
        <end position="385"/>
    </location>
</feature>
<dbReference type="GO" id="GO:0015031">
    <property type="term" value="P:protein transport"/>
    <property type="evidence" value="ECO:0007669"/>
    <property type="project" value="UniProtKB-KW"/>
</dbReference>
<dbReference type="GeneID" id="54361236"/>
<evidence type="ECO:0000256" key="5">
    <source>
        <dbReference type="ARBA" id="ARBA00022927"/>
    </source>
</evidence>
<evidence type="ECO:0000256" key="3">
    <source>
        <dbReference type="ARBA" id="ARBA00013784"/>
    </source>
</evidence>
<accession>A0A6J3LWX8</accession>
<evidence type="ECO:0000256" key="7">
    <source>
        <dbReference type="SAM" id="MobiDB-lite"/>
    </source>
</evidence>
<name>A0A6J3LWX8_9PEZI</name>
<evidence type="ECO:0000259" key="8">
    <source>
        <dbReference type="Pfam" id="PF18388"/>
    </source>
</evidence>
<feature type="compositionally biased region" description="Acidic residues" evidence="7">
    <location>
        <begin position="271"/>
        <end position="286"/>
    </location>
</feature>
<feature type="region of interest" description="Disordered" evidence="7">
    <location>
        <begin position="105"/>
        <end position="187"/>
    </location>
</feature>
<keyword evidence="9" id="KW-1185">Reference proteome</keyword>
<dbReference type="Gene3D" id="1.10.10.2570">
    <property type="match status" value="1"/>
</dbReference>
<feature type="compositionally biased region" description="Polar residues" evidence="7">
    <location>
        <begin position="415"/>
        <end position="428"/>
    </location>
</feature>
<dbReference type="GO" id="GO:0000045">
    <property type="term" value="P:autophagosome assembly"/>
    <property type="evidence" value="ECO:0007669"/>
    <property type="project" value="InterPro"/>
</dbReference>
<evidence type="ECO:0000256" key="1">
    <source>
        <dbReference type="ARBA" id="ARBA00004329"/>
    </source>
</evidence>
<gene>
    <name evidence="10" type="ORF">K489DRAFT_373601</name>
</gene>
<dbReference type="GO" id="GO:0000407">
    <property type="term" value="C:phagophore assembly site"/>
    <property type="evidence" value="ECO:0007669"/>
    <property type="project" value="UniProtKB-SubCell"/>
</dbReference>
<feature type="domain" description="Atg29 N-terminal" evidence="8">
    <location>
        <begin position="20"/>
        <end position="72"/>
    </location>
</feature>
<feature type="compositionally biased region" description="Gly residues" evidence="7">
    <location>
        <begin position="118"/>
        <end position="127"/>
    </location>
</feature>